<keyword evidence="3" id="KW-1185">Reference proteome</keyword>
<evidence type="ECO:0000313" key="2">
    <source>
        <dbReference type="EMBL" id="KAK1503848.1"/>
    </source>
</evidence>
<sequence length="325" mass="35828">MECTWDRSAQTQSPGILTWRDGSVIHEWTCTSRIAHRHRPSQTVPLPACSQPGYAMAATSSARGSHAMPGPADGAHLHHHLPYSASHQRAVRPLLFSLHLQIHNGIRCWLCHSGRRPTGMTRNAVLFRLVPGTGGKPCWLVALFSYDYGSIRPRSLLIPLEFSAGPLTAVPRMASQVPQPGCQGSSTKVRRPTDTCPGTGDHGMAANNPDIEVCHGIDGMAWCGPGTVVSSEHSRHFNRLPIASHAQVRIRTLRYGHCGWRCHPAVLNAALILMMRSSMVRFERARREKNATAKDLHNGEQQHKTVKLQGTNWKGQSKVRTRSPV</sequence>
<organism evidence="2 3">
    <name type="scientific">Colletotrichum costaricense</name>
    <dbReference type="NCBI Taxonomy" id="1209916"/>
    <lineage>
        <taxon>Eukaryota</taxon>
        <taxon>Fungi</taxon>
        <taxon>Dikarya</taxon>
        <taxon>Ascomycota</taxon>
        <taxon>Pezizomycotina</taxon>
        <taxon>Sordariomycetes</taxon>
        <taxon>Hypocreomycetidae</taxon>
        <taxon>Glomerellales</taxon>
        <taxon>Glomerellaceae</taxon>
        <taxon>Colletotrichum</taxon>
        <taxon>Colletotrichum acutatum species complex</taxon>
    </lineage>
</organism>
<name>A0AAJ0DRB9_9PEZI</name>
<evidence type="ECO:0000256" key="1">
    <source>
        <dbReference type="SAM" id="MobiDB-lite"/>
    </source>
</evidence>
<evidence type="ECO:0000313" key="3">
    <source>
        <dbReference type="Proteomes" id="UP001240678"/>
    </source>
</evidence>
<dbReference type="GeneID" id="85348705"/>
<accession>A0AAJ0DRB9</accession>
<feature type="region of interest" description="Disordered" evidence="1">
    <location>
        <begin position="290"/>
        <end position="325"/>
    </location>
</feature>
<comment type="caution">
    <text evidence="2">The sequence shown here is derived from an EMBL/GenBank/DDBJ whole genome shotgun (WGS) entry which is preliminary data.</text>
</comment>
<dbReference type="EMBL" id="MOOE01000037">
    <property type="protein sequence ID" value="KAK1503848.1"/>
    <property type="molecule type" value="Genomic_DNA"/>
</dbReference>
<dbReference type="AlphaFoldDB" id="A0AAJ0DRB9"/>
<protein>
    <submittedName>
        <fullName evidence="2">Uncharacterized protein</fullName>
    </submittedName>
</protein>
<dbReference type="Proteomes" id="UP001240678">
    <property type="component" value="Unassembled WGS sequence"/>
</dbReference>
<reference evidence="2 3" key="1">
    <citation type="submission" date="2016-10" db="EMBL/GenBank/DDBJ databases">
        <title>The genome sequence of Colletotrichum fioriniae PJ7.</title>
        <authorList>
            <person name="Baroncelli R."/>
        </authorList>
    </citation>
    <scope>NUCLEOTIDE SEQUENCE [LARGE SCALE GENOMIC DNA]</scope>
    <source>
        <strain evidence="2 3">IMI 309622</strain>
    </source>
</reference>
<dbReference type="RefSeq" id="XP_060304327.1">
    <property type="nucleotide sequence ID" value="XM_060465158.1"/>
</dbReference>
<proteinExistence type="predicted"/>
<gene>
    <name evidence="2" type="ORF">CCOS01_17024</name>
</gene>
<feature type="compositionally biased region" description="Basic and acidic residues" evidence="1">
    <location>
        <begin position="290"/>
        <end position="303"/>
    </location>
</feature>